<dbReference type="OrthoDB" id="10612513at2759"/>
<feature type="compositionally biased region" description="Polar residues" evidence="1">
    <location>
        <begin position="47"/>
        <end position="59"/>
    </location>
</feature>
<accession>A0A834L534</accession>
<evidence type="ECO:0000313" key="3">
    <source>
        <dbReference type="Proteomes" id="UP000626092"/>
    </source>
</evidence>
<dbReference type="AlphaFoldDB" id="A0A834L534"/>
<gene>
    <name evidence="2" type="ORF">RHSIM_RhsimUnG0101900</name>
</gene>
<evidence type="ECO:0000313" key="2">
    <source>
        <dbReference type="EMBL" id="KAF7113912.1"/>
    </source>
</evidence>
<protein>
    <submittedName>
        <fullName evidence="2">Uncharacterized protein</fullName>
    </submittedName>
</protein>
<sequence length="158" mass="17891">METTRPPLQNSIHRTPQPSPSPSLSLSETTSRKRRRTRPDSDPAPASDSNADNQDSPPQRSHSHRSRWRRDSEDSDDGRRRKRSSLKKITDDGVAEYLAKKAQKKVPLVGATIYWTAAAAIAVSYSPPGCYYWTAAGRLAMRMKARYRWHDIIATDKQ</sequence>
<comment type="caution">
    <text evidence="2">The sequence shown here is derived from an EMBL/GenBank/DDBJ whole genome shotgun (WGS) entry which is preliminary data.</text>
</comment>
<organism evidence="2 3">
    <name type="scientific">Rhododendron simsii</name>
    <name type="common">Sims's rhododendron</name>
    <dbReference type="NCBI Taxonomy" id="118357"/>
    <lineage>
        <taxon>Eukaryota</taxon>
        <taxon>Viridiplantae</taxon>
        <taxon>Streptophyta</taxon>
        <taxon>Embryophyta</taxon>
        <taxon>Tracheophyta</taxon>
        <taxon>Spermatophyta</taxon>
        <taxon>Magnoliopsida</taxon>
        <taxon>eudicotyledons</taxon>
        <taxon>Gunneridae</taxon>
        <taxon>Pentapetalae</taxon>
        <taxon>asterids</taxon>
        <taxon>Ericales</taxon>
        <taxon>Ericaceae</taxon>
        <taxon>Ericoideae</taxon>
        <taxon>Rhodoreae</taxon>
        <taxon>Rhododendron</taxon>
    </lineage>
</organism>
<reference evidence="2" key="1">
    <citation type="submission" date="2019-11" db="EMBL/GenBank/DDBJ databases">
        <authorList>
            <person name="Liu Y."/>
            <person name="Hou J."/>
            <person name="Li T.-Q."/>
            <person name="Guan C.-H."/>
            <person name="Wu X."/>
            <person name="Wu H.-Z."/>
            <person name="Ling F."/>
            <person name="Zhang R."/>
            <person name="Shi X.-G."/>
            <person name="Ren J.-P."/>
            <person name="Chen E.-F."/>
            <person name="Sun J.-M."/>
        </authorList>
    </citation>
    <scope>NUCLEOTIDE SEQUENCE</scope>
    <source>
        <strain evidence="2">Adult_tree_wgs_1</strain>
        <tissue evidence="2">Leaves</tissue>
    </source>
</reference>
<dbReference type="Proteomes" id="UP000626092">
    <property type="component" value="Unassembled WGS sequence"/>
</dbReference>
<feature type="region of interest" description="Disordered" evidence="1">
    <location>
        <begin position="1"/>
        <end position="92"/>
    </location>
</feature>
<dbReference type="EMBL" id="WJXA01000248">
    <property type="protein sequence ID" value="KAF7113912.1"/>
    <property type="molecule type" value="Genomic_DNA"/>
</dbReference>
<keyword evidence="3" id="KW-1185">Reference proteome</keyword>
<feature type="compositionally biased region" description="Polar residues" evidence="1">
    <location>
        <begin position="1"/>
        <end position="16"/>
    </location>
</feature>
<evidence type="ECO:0000256" key="1">
    <source>
        <dbReference type="SAM" id="MobiDB-lite"/>
    </source>
</evidence>
<proteinExistence type="predicted"/>
<name>A0A834L534_RHOSS</name>